<dbReference type="CDD" id="cd03469">
    <property type="entry name" value="Rieske_RO_Alpha_N"/>
    <property type="match status" value="1"/>
</dbReference>
<dbReference type="PANTHER" id="PTHR43756">
    <property type="entry name" value="CHOLINE MONOOXYGENASE, CHLOROPLASTIC"/>
    <property type="match status" value="1"/>
</dbReference>
<proteinExistence type="predicted"/>
<keyword evidence="7" id="KW-0520">NAD</keyword>
<dbReference type="Pfam" id="PF00355">
    <property type="entry name" value="Rieske"/>
    <property type="match status" value="1"/>
</dbReference>
<organism evidence="9 11">
    <name type="scientific">Nocardia cyriacigeorgica</name>
    <dbReference type="NCBI Taxonomy" id="135487"/>
    <lineage>
        <taxon>Bacteria</taxon>
        <taxon>Bacillati</taxon>
        <taxon>Actinomycetota</taxon>
        <taxon>Actinomycetes</taxon>
        <taxon>Mycobacteriales</taxon>
        <taxon>Nocardiaceae</taxon>
        <taxon>Nocardia</taxon>
    </lineage>
</organism>
<feature type="domain" description="Rieske" evidence="8">
    <location>
        <begin position="46"/>
        <end position="149"/>
    </location>
</feature>
<dbReference type="GO" id="GO:0051537">
    <property type="term" value="F:2 iron, 2 sulfur cluster binding"/>
    <property type="evidence" value="ECO:0007669"/>
    <property type="project" value="UniProtKB-KW"/>
</dbReference>
<dbReference type="Proteomes" id="UP000468928">
    <property type="component" value="Unassembled WGS sequence"/>
</dbReference>
<reference evidence="11 12" key="1">
    <citation type="submission" date="2020-01" db="EMBL/GenBank/DDBJ databases">
        <title>Genetics and antimicrobial susceptibilities of Nocardia species isolated from the soil; a comparison with species isolated from humans.</title>
        <authorList>
            <person name="Carrasco G."/>
            <person name="Monzon S."/>
            <person name="Sansegundo M."/>
            <person name="Garcia E."/>
            <person name="Garrido N."/>
            <person name="Medina M.J."/>
            <person name="Villalon P."/>
            <person name="Ramirez-Arocha A.C."/>
            <person name="Jimenez P."/>
            <person name="Cuesta I."/>
            <person name="Valdezate S."/>
        </authorList>
    </citation>
    <scope>NUCLEOTIDE SEQUENCE [LARGE SCALE GENOMIC DNA]</scope>
    <source>
        <strain evidence="9 11">CNM20110639</strain>
        <strain evidence="10 12">CNM20110649</strain>
    </source>
</reference>
<dbReference type="Pfam" id="PF00848">
    <property type="entry name" value="Ring_hydroxyl_A"/>
    <property type="match status" value="1"/>
</dbReference>
<dbReference type="GO" id="GO:0004497">
    <property type="term" value="F:monooxygenase activity"/>
    <property type="evidence" value="ECO:0007669"/>
    <property type="project" value="UniProtKB-ARBA"/>
</dbReference>
<dbReference type="GO" id="GO:0051213">
    <property type="term" value="F:dioxygenase activity"/>
    <property type="evidence" value="ECO:0007669"/>
    <property type="project" value="UniProtKB-KW"/>
</dbReference>
<dbReference type="Proteomes" id="UP000470876">
    <property type="component" value="Unassembled WGS sequence"/>
</dbReference>
<accession>A0A6P1D6J7</accession>
<dbReference type="EMBL" id="JAAGUZ010000035">
    <property type="protein sequence ID" value="NEW45688.1"/>
    <property type="molecule type" value="Genomic_DNA"/>
</dbReference>
<evidence type="ECO:0000256" key="3">
    <source>
        <dbReference type="ARBA" id="ARBA00022723"/>
    </source>
</evidence>
<evidence type="ECO:0000256" key="5">
    <source>
        <dbReference type="ARBA" id="ARBA00023004"/>
    </source>
</evidence>
<evidence type="ECO:0000256" key="1">
    <source>
        <dbReference type="ARBA" id="ARBA00001962"/>
    </source>
</evidence>
<dbReference type="GO" id="GO:0005506">
    <property type="term" value="F:iron ion binding"/>
    <property type="evidence" value="ECO:0007669"/>
    <property type="project" value="InterPro"/>
</dbReference>
<dbReference type="Gene3D" id="3.90.380.10">
    <property type="entry name" value="Naphthalene 1,2-dioxygenase Alpha Subunit, Chain A, domain 1"/>
    <property type="match status" value="1"/>
</dbReference>
<keyword evidence="6" id="KW-0411">Iron-sulfur</keyword>
<dbReference type="Gene3D" id="2.102.10.10">
    <property type="entry name" value="Rieske [2Fe-2S] iron-sulphur domain"/>
    <property type="match status" value="1"/>
</dbReference>
<dbReference type="SUPFAM" id="SSF50022">
    <property type="entry name" value="ISP domain"/>
    <property type="match status" value="1"/>
</dbReference>
<dbReference type="SUPFAM" id="SSF55961">
    <property type="entry name" value="Bet v1-like"/>
    <property type="match status" value="1"/>
</dbReference>
<keyword evidence="4" id="KW-0560">Oxidoreductase</keyword>
<keyword evidence="12" id="KW-1185">Reference proteome</keyword>
<evidence type="ECO:0000313" key="12">
    <source>
        <dbReference type="Proteomes" id="UP000470876"/>
    </source>
</evidence>
<dbReference type="InterPro" id="IPR015881">
    <property type="entry name" value="ARHD_Rieske_2Fe_2S"/>
</dbReference>
<evidence type="ECO:0000256" key="6">
    <source>
        <dbReference type="ARBA" id="ARBA00023014"/>
    </source>
</evidence>
<keyword evidence="5" id="KW-0408">Iron</keyword>
<protein>
    <submittedName>
        <fullName evidence="9">Aromatic ring-hydroxylating dioxygenase subunit alpha</fullName>
    </submittedName>
</protein>
<evidence type="ECO:0000313" key="11">
    <source>
        <dbReference type="Proteomes" id="UP000468928"/>
    </source>
</evidence>
<dbReference type="RefSeq" id="WP_163829237.1">
    <property type="nucleotide sequence ID" value="NZ_JAAGUX010000008.1"/>
</dbReference>
<dbReference type="PRINTS" id="PR00090">
    <property type="entry name" value="RNGDIOXGNASE"/>
</dbReference>
<sequence length="382" mass="44357">MSELLTRSEIDATVRPLDEARCLPGRIYYDQDIYDAEMERIFKREWVAVLMAAKLPNRGDYTTMELAGTPLMFVRDAEGDIRCHINVCRHRGMQVASGEGNKRVFECPYHRWAYNHAGELVGAPEMPEMIGCTRLPEVRTAVWHGVVFINFRDDAPDLHHQLSELGKILEPWNADELEILYDKPYECDWNWKIMFENGSECYHILGTHRLSLEDNTPTHDCYGAPGDGRNYTEFHMPFDTSQGDLFSEDSAVAPLPGLPSWANEKYLFWSVYPNLIINQTPDGLQFYIVIPHGPQKSTFTWTYLTKKDAKNDPNYEKFKRTQEDFADIVQGEDEVCCRPVQVSMNSGYYEPGPYNQRELPIWAFHRWYINRIAEASQRTSEW</sequence>
<dbReference type="InterPro" id="IPR036922">
    <property type="entry name" value="Rieske_2Fe-2S_sf"/>
</dbReference>
<dbReference type="InterPro" id="IPR017941">
    <property type="entry name" value="Rieske_2Fe-2S"/>
</dbReference>
<keyword evidence="2" id="KW-0001">2Fe-2S</keyword>
<dbReference type="PANTHER" id="PTHR43756:SF5">
    <property type="entry name" value="CHOLINE MONOOXYGENASE, CHLOROPLASTIC"/>
    <property type="match status" value="1"/>
</dbReference>
<gene>
    <name evidence="9" type="ORF">GV789_14710</name>
    <name evidence="10" type="ORF">GV794_07030</name>
</gene>
<evidence type="ECO:0000256" key="2">
    <source>
        <dbReference type="ARBA" id="ARBA00022714"/>
    </source>
</evidence>
<evidence type="ECO:0000313" key="10">
    <source>
        <dbReference type="EMBL" id="NEW55403.1"/>
    </source>
</evidence>
<dbReference type="PROSITE" id="PS51296">
    <property type="entry name" value="RIESKE"/>
    <property type="match status" value="1"/>
</dbReference>
<dbReference type="GO" id="GO:0016705">
    <property type="term" value="F:oxidoreductase activity, acting on paired donors, with incorporation or reduction of molecular oxygen"/>
    <property type="evidence" value="ECO:0007669"/>
    <property type="project" value="UniProtKB-ARBA"/>
</dbReference>
<dbReference type="InterPro" id="IPR001663">
    <property type="entry name" value="Rng_hydr_dOase-A"/>
</dbReference>
<evidence type="ECO:0000259" key="8">
    <source>
        <dbReference type="PROSITE" id="PS51296"/>
    </source>
</evidence>
<evidence type="ECO:0000313" key="9">
    <source>
        <dbReference type="EMBL" id="NEW45688.1"/>
    </source>
</evidence>
<dbReference type="EMBL" id="JAAGUX010000008">
    <property type="protein sequence ID" value="NEW55403.1"/>
    <property type="molecule type" value="Genomic_DNA"/>
</dbReference>
<dbReference type="InterPro" id="IPR015879">
    <property type="entry name" value="Ring_hydroxy_dOase_asu_C_dom"/>
</dbReference>
<evidence type="ECO:0000256" key="7">
    <source>
        <dbReference type="ARBA" id="ARBA00023027"/>
    </source>
</evidence>
<keyword evidence="9" id="KW-0223">Dioxygenase</keyword>
<dbReference type="PROSITE" id="PS00570">
    <property type="entry name" value="RING_HYDROXYL_ALPHA"/>
    <property type="match status" value="1"/>
</dbReference>
<dbReference type="AlphaFoldDB" id="A0A6P1D6J7"/>
<comment type="caution">
    <text evidence="9">The sequence shown here is derived from an EMBL/GenBank/DDBJ whole genome shotgun (WGS) entry which is preliminary data.</text>
</comment>
<keyword evidence="3" id="KW-0479">Metal-binding</keyword>
<name>A0A6P1D6J7_9NOCA</name>
<evidence type="ECO:0000256" key="4">
    <source>
        <dbReference type="ARBA" id="ARBA00023002"/>
    </source>
</evidence>
<comment type="cofactor">
    <cofactor evidence="1">
        <name>Fe cation</name>
        <dbReference type="ChEBI" id="CHEBI:24875"/>
    </cofactor>
</comment>